<reference evidence="2 3" key="1">
    <citation type="submission" date="2020-08" db="EMBL/GenBank/DDBJ databases">
        <title>Sequencing the genomes of 1000 actinobacteria strains.</title>
        <authorList>
            <person name="Klenk H.-P."/>
        </authorList>
    </citation>
    <scope>NUCLEOTIDE SEQUENCE [LARGE SCALE GENOMIC DNA]</scope>
    <source>
        <strain evidence="2 3">DSM 43675</strain>
    </source>
</reference>
<evidence type="ECO:0000313" key="3">
    <source>
        <dbReference type="Proteomes" id="UP000546324"/>
    </source>
</evidence>
<dbReference type="AlphaFoldDB" id="A0A7X0KZD1"/>
<dbReference type="EMBL" id="JACHMQ010000001">
    <property type="protein sequence ID" value="MBB6396034.1"/>
    <property type="molecule type" value="Genomic_DNA"/>
</dbReference>
<feature type="transmembrane region" description="Helical" evidence="1">
    <location>
        <begin position="12"/>
        <end position="31"/>
    </location>
</feature>
<evidence type="ECO:0000313" key="2">
    <source>
        <dbReference type="EMBL" id="MBB6396034.1"/>
    </source>
</evidence>
<keyword evidence="1" id="KW-0812">Transmembrane</keyword>
<protein>
    <submittedName>
        <fullName evidence="2">Uncharacterized protein</fullName>
    </submittedName>
</protein>
<evidence type="ECO:0000256" key="1">
    <source>
        <dbReference type="SAM" id="Phobius"/>
    </source>
</evidence>
<feature type="transmembrane region" description="Helical" evidence="1">
    <location>
        <begin position="75"/>
        <end position="96"/>
    </location>
</feature>
<comment type="caution">
    <text evidence="2">The sequence shown here is derived from an EMBL/GenBank/DDBJ whole genome shotgun (WGS) entry which is preliminary data.</text>
</comment>
<dbReference type="RefSeq" id="WP_221493160.1">
    <property type="nucleotide sequence ID" value="NZ_JACHMQ010000001.1"/>
</dbReference>
<keyword evidence="3" id="KW-1185">Reference proteome</keyword>
<keyword evidence="1" id="KW-0472">Membrane</keyword>
<accession>A0A7X0KZD1</accession>
<proteinExistence type="predicted"/>
<organism evidence="2 3">
    <name type="scientific">Actinomadura coerulea</name>
    <dbReference type="NCBI Taxonomy" id="46159"/>
    <lineage>
        <taxon>Bacteria</taxon>
        <taxon>Bacillati</taxon>
        <taxon>Actinomycetota</taxon>
        <taxon>Actinomycetes</taxon>
        <taxon>Streptosporangiales</taxon>
        <taxon>Thermomonosporaceae</taxon>
        <taxon>Actinomadura</taxon>
    </lineage>
</organism>
<gene>
    <name evidence="2" type="ORF">BKA00_002948</name>
</gene>
<name>A0A7X0KZD1_9ACTN</name>
<feature type="transmembrane region" description="Helical" evidence="1">
    <location>
        <begin position="43"/>
        <end position="63"/>
    </location>
</feature>
<keyword evidence="1" id="KW-1133">Transmembrane helix</keyword>
<sequence>MESVGRLWPRWAGYAAGAWSVGAVGVALYWAGGGETGSPLADARAAAWVVAAFLGVGGIMAVSSVRGVGRQMPRWWPLTGLWTACVLAGAGTFGFVMNALQLVFDGTVDDWPEFGVEALCAVGAALLAGTALAYQRGTAGRCARCGRFHAGTGSVTAPPPVSAAPRAVRWGAYAGALAFAPYVAMKTTWAFGGSFAGIEGEQVVAEFERNGASGLVLTLERYGLDFTTLSALAGVFLLMGLTHEWGQVFPRWAPPLAGRRVPRWLPLAPAWLGALTLGPYGVVGSVAYLLPPVLGLGGLPHDGLLSGWPGWTVAACGIGAFAAYGVALGAAAWSYQRRTRPLCVSPGSPGGGAPSAP</sequence>
<feature type="transmembrane region" description="Helical" evidence="1">
    <location>
        <begin position="269"/>
        <end position="290"/>
    </location>
</feature>
<feature type="transmembrane region" description="Helical" evidence="1">
    <location>
        <begin position="116"/>
        <end position="134"/>
    </location>
</feature>
<feature type="transmembrane region" description="Helical" evidence="1">
    <location>
        <begin position="310"/>
        <end position="333"/>
    </location>
</feature>
<dbReference type="Proteomes" id="UP000546324">
    <property type="component" value="Unassembled WGS sequence"/>
</dbReference>